<protein>
    <submittedName>
        <fullName evidence="4">Peptidyl-lysine N-acetyltransferase YjaB</fullName>
        <ecNumber evidence="4">2.3.1.-</ecNumber>
    </submittedName>
</protein>
<dbReference type="PANTHER" id="PTHR43800">
    <property type="entry name" value="PEPTIDYL-LYSINE N-ACETYLTRANSFERASE YJAB"/>
    <property type="match status" value="1"/>
</dbReference>
<dbReference type="Pfam" id="PF13673">
    <property type="entry name" value="Acetyltransf_10"/>
    <property type="match status" value="1"/>
</dbReference>
<proteinExistence type="predicted"/>
<keyword evidence="5" id="KW-1185">Reference proteome</keyword>
<dbReference type="PANTHER" id="PTHR43800:SF1">
    <property type="entry name" value="PEPTIDYL-LYSINE N-ACETYLTRANSFERASE YJAB"/>
    <property type="match status" value="1"/>
</dbReference>
<dbReference type="GO" id="GO:0016746">
    <property type="term" value="F:acyltransferase activity"/>
    <property type="evidence" value="ECO:0007669"/>
    <property type="project" value="UniProtKB-KW"/>
</dbReference>
<feature type="domain" description="N-acetyltransferase" evidence="3">
    <location>
        <begin position="11"/>
        <end position="147"/>
    </location>
</feature>
<dbReference type="SUPFAM" id="SSF55729">
    <property type="entry name" value="Acyl-CoA N-acyltransferases (Nat)"/>
    <property type="match status" value="1"/>
</dbReference>
<evidence type="ECO:0000313" key="5">
    <source>
        <dbReference type="Proteomes" id="UP000838748"/>
    </source>
</evidence>
<dbReference type="Gene3D" id="3.40.630.30">
    <property type="match status" value="1"/>
</dbReference>
<keyword evidence="1 4" id="KW-0808">Transferase</keyword>
<dbReference type="EMBL" id="CAKLDM010000001">
    <property type="protein sequence ID" value="CAH0537215.1"/>
    <property type="molecule type" value="Genomic_DNA"/>
</dbReference>
<accession>A0ABM9A174</accession>
<dbReference type="EC" id="2.3.1.-" evidence="4"/>
<sequence>MISVNLRDNTMIVENVLPESYAEMLDVWESSVRATHDFISEEDIEFFKPIIIEQAFPAVTLKCVKGESGSILGFIGIHDCKIEMLFILNEARGQGVGKVLLQYAIQKLGVSKVDVNEQNPLAVGFYEHMGFKLVSRSPVDDMGKPFPILHMTL</sequence>
<dbReference type="InterPro" id="IPR000182">
    <property type="entry name" value="GNAT_dom"/>
</dbReference>
<reference evidence="4" key="1">
    <citation type="submission" date="2021-11" db="EMBL/GenBank/DDBJ databases">
        <authorList>
            <person name="Rodrigo-Torres L."/>
            <person name="Arahal R. D."/>
            <person name="Lucena T."/>
        </authorList>
    </citation>
    <scope>NUCLEOTIDE SEQUENCE</scope>
    <source>
        <strain evidence="4">CECT 7928</strain>
    </source>
</reference>
<organism evidence="4 5">
    <name type="scientific">Vibrio marisflavi CECT 7928</name>
    <dbReference type="NCBI Taxonomy" id="634439"/>
    <lineage>
        <taxon>Bacteria</taxon>
        <taxon>Pseudomonadati</taxon>
        <taxon>Pseudomonadota</taxon>
        <taxon>Gammaproteobacteria</taxon>
        <taxon>Vibrionales</taxon>
        <taxon>Vibrionaceae</taxon>
        <taxon>Vibrio</taxon>
    </lineage>
</organism>
<name>A0ABM9A174_9VIBR</name>
<evidence type="ECO:0000256" key="1">
    <source>
        <dbReference type="ARBA" id="ARBA00022679"/>
    </source>
</evidence>
<evidence type="ECO:0000259" key="3">
    <source>
        <dbReference type="PROSITE" id="PS51186"/>
    </source>
</evidence>
<dbReference type="PROSITE" id="PS51186">
    <property type="entry name" value="GNAT"/>
    <property type="match status" value="1"/>
</dbReference>
<gene>
    <name evidence="4" type="primary">yjaB</name>
    <name evidence="4" type="ORF">VMF7928_00997</name>
</gene>
<dbReference type="CDD" id="cd04301">
    <property type="entry name" value="NAT_SF"/>
    <property type="match status" value="1"/>
</dbReference>
<comment type="caution">
    <text evidence="4">The sequence shown here is derived from an EMBL/GenBank/DDBJ whole genome shotgun (WGS) entry which is preliminary data.</text>
</comment>
<dbReference type="Proteomes" id="UP000838748">
    <property type="component" value="Unassembled WGS sequence"/>
</dbReference>
<keyword evidence="2 4" id="KW-0012">Acyltransferase</keyword>
<evidence type="ECO:0000313" key="4">
    <source>
        <dbReference type="EMBL" id="CAH0537215.1"/>
    </source>
</evidence>
<evidence type="ECO:0000256" key="2">
    <source>
        <dbReference type="ARBA" id="ARBA00023315"/>
    </source>
</evidence>
<dbReference type="InterPro" id="IPR016181">
    <property type="entry name" value="Acyl_CoA_acyltransferase"/>
</dbReference>